<feature type="region of interest" description="Disordered" evidence="7">
    <location>
        <begin position="1"/>
        <end position="42"/>
    </location>
</feature>
<feature type="compositionally biased region" description="Low complexity" evidence="7">
    <location>
        <begin position="1"/>
        <end position="12"/>
    </location>
</feature>
<dbReference type="SMART" id="SM00774">
    <property type="entry name" value="WRKY"/>
    <property type="match status" value="2"/>
</dbReference>
<dbReference type="GO" id="GO:0003700">
    <property type="term" value="F:DNA-binding transcription factor activity"/>
    <property type="evidence" value="ECO:0007669"/>
    <property type="project" value="InterPro"/>
</dbReference>
<feature type="region of interest" description="Disordered" evidence="7">
    <location>
        <begin position="233"/>
        <end position="330"/>
    </location>
</feature>
<evidence type="ECO:0000256" key="3">
    <source>
        <dbReference type="ARBA" id="ARBA00023015"/>
    </source>
</evidence>
<dbReference type="InterPro" id="IPR044810">
    <property type="entry name" value="WRKY_plant"/>
</dbReference>
<dbReference type="InterPro" id="IPR003657">
    <property type="entry name" value="WRKY_dom"/>
</dbReference>
<organism evidence="9 10">
    <name type="scientific">Platanthera zijinensis</name>
    <dbReference type="NCBI Taxonomy" id="2320716"/>
    <lineage>
        <taxon>Eukaryota</taxon>
        <taxon>Viridiplantae</taxon>
        <taxon>Streptophyta</taxon>
        <taxon>Embryophyta</taxon>
        <taxon>Tracheophyta</taxon>
        <taxon>Spermatophyta</taxon>
        <taxon>Magnoliopsida</taxon>
        <taxon>Liliopsida</taxon>
        <taxon>Asparagales</taxon>
        <taxon>Orchidaceae</taxon>
        <taxon>Orchidoideae</taxon>
        <taxon>Orchideae</taxon>
        <taxon>Orchidinae</taxon>
        <taxon>Platanthera</taxon>
    </lineage>
</organism>
<dbReference type="EMBL" id="JBBWWQ010000018">
    <property type="protein sequence ID" value="KAK8921774.1"/>
    <property type="molecule type" value="Genomic_DNA"/>
</dbReference>
<feature type="compositionally biased region" description="Low complexity" evidence="7">
    <location>
        <begin position="241"/>
        <end position="264"/>
    </location>
</feature>
<dbReference type="FunFam" id="2.20.25.80:FF:000006">
    <property type="entry name" value="WRKY transcription factor"/>
    <property type="match status" value="1"/>
</dbReference>
<dbReference type="FunFam" id="2.20.25.80:FF:000001">
    <property type="entry name" value="WRKY transcription factor 33"/>
    <property type="match status" value="1"/>
</dbReference>
<evidence type="ECO:0000256" key="6">
    <source>
        <dbReference type="ARBA" id="ARBA00023242"/>
    </source>
</evidence>
<comment type="caution">
    <text evidence="9">The sequence shown here is derived from an EMBL/GenBank/DDBJ whole genome shotgun (WGS) entry which is preliminary data.</text>
</comment>
<dbReference type="Gene3D" id="2.20.25.80">
    <property type="entry name" value="WRKY domain"/>
    <property type="match status" value="2"/>
</dbReference>
<dbReference type="PANTHER" id="PTHR31221">
    <property type="entry name" value="WRKY TRANSCRIPTION FACTOR PROTEIN 1-RELATED"/>
    <property type="match status" value="1"/>
</dbReference>
<comment type="subcellular location">
    <subcellularLocation>
        <location evidence="1">Nucleus</location>
    </subcellularLocation>
</comment>
<feature type="domain" description="WRKY" evidence="8">
    <location>
        <begin position="176"/>
        <end position="240"/>
    </location>
</feature>
<evidence type="ECO:0000256" key="4">
    <source>
        <dbReference type="ARBA" id="ARBA00023125"/>
    </source>
</evidence>
<dbReference type="SUPFAM" id="SSF118290">
    <property type="entry name" value="WRKY DNA-binding domain"/>
    <property type="match status" value="2"/>
</dbReference>
<evidence type="ECO:0000256" key="5">
    <source>
        <dbReference type="ARBA" id="ARBA00023163"/>
    </source>
</evidence>
<feature type="region of interest" description="Disordered" evidence="7">
    <location>
        <begin position="153"/>
        <end position="211"/>
    </location>
</feature>
<keyword evidence="5" id="KW-0804">Transcription</keyword>
<evidence type="ECO:0000256" key="2">
    <source>
        <dbReference type="ARBA" id="ARBA00022737"/>
    </source>
</evidence>
<evidence type="ECO:0000256" key="1">
    <source>
        <dbReference type="ARBA" id="ARBA00004123"/>
    </source>
</evidence>
<dbReference type="Pfam" id="PF03106">
    <property type="entry name" value="WRKY"/>
    <property type="match status" value="2"/>
</dbReference>
<gene>
    <name evidence="9" type="primary">WRKY33</name>
    <name evidence="9" type="ORF">KSP39_PZI020832</name>
</gene>
<dbReference type="InterPro" id="IPR036576">
    <property type="entry name" value="WRKY_dom_sf"/>
</dbReference>
<dbReference type="PROSITE" id="PS50811">
    <property type="entry name" value="WRKY"/>
    <property type="match status" value="2"/>
</dbReference>
<dbReference type="GO" id="GO:0005634">
    <property type="term" value="C:nucleus"/>
    <property type="evidence" value="ECO:0007669"/>
    <property type="project" value="UniProtKB-SubCell"/>
</dbReference>
<name>A0AAP0FXN5_9ASPA</name>
<proteinExistence type="predicted"/>
<evidence type="ECO:0000313" key="9">
    <source>
        <dbReference type="EMBL" id="KAK8921774.1"/>
    </source>
</evidence>
<feature type="compositionally biased region" description="Polar residues" evidence="7">
    <location>
        <begin position="268"/>
        <end position="284"/>
    </location>
</feature>
<keyword evidence="4" id="KW-0238">DNA-binding</keyword>
<reference evidence="9 10" key="1">
    <citation type="journal article" date="2022" name="Nat. Plants">
        <title>Genomes of leafy and leafless Platanthera orchids illuminate the evolution of mycoheterotrophy.</title>
        <authorList>
            <person name="Li M.H."/>
            <person name="Liu K.W."/>
            <person name="Li Z."/>
            <person name="Lu H.C."/>
            <person name="Ye Q.L."/>
            <person name="Zhang D."/>
            <person name="Wang J.Y."/>
            <person name="Li Y.F."/>
            <person name="Zhong Z.M."/>
            <person name="Liu X."/>
            <person name="Yu X."/>
            <person name="Liu D.K."/>
            <person name="Tu X.D."/>
            <person name="Liu B."/>
            <person name="Hao Y."/>
            <person name="Liao X.Y."/>
            <person name="Jiang Y.T."/>
            <person name="Sun W.H."/>
            <person name="Chen J."/>
            <person name="Chen Y.Q."/>
            <person name="Ai Y."/>
            <person name="Zhai J.W."/>
            <person name="Wu S.S."/>
            <person name="Zhou Z."/>
            <person name="Hsiao Y.Y."/>
            <person name="Wu W.L."/>
            <person name="Chen Y.Y."/>
            <person name="Lin Y.F."/>
            <person name="Hsu J.L."/>
            <person name="Li C.Y."/>
            <person name="Wang Z.W."/>
            <person name="Zhao X."/>
            <person name="Zhong W.Y."/>
            <person name="Ma X.K."/>
            <person name="Ma L."/>
            <person name="Huang J."/>
            <person name="Chen G.Z."/>
            <person name="Huang M.Z."/>
            <person name="Huang L."/>
            <person name="Peng D.H."/>
            <person name="Luo Y.B."/>
            <person name="Zou S.Q."/>
            <person name="Chen S.P."/>
            <person name="Lan S."/>
            <person name="Tsai W.C."/>
            <person name="Van de Peer Y."/>
            <person name="Liu Z.J."/>
        </authorList>
    </citation>
    <scope>NUCLEOTIDE SEQUENCE [LARGE SCALE GENOMIC DNA]</scope>
    <source>
        <strain evidence="9">Lor287</strain>
    </source>
</reference>
<keyword evidence="2" id="KW-0677">Repeat</keyword>
<sequence length="506" mass="55602">MTANFSFSFSELLGGGGGVVDDSGDDSGDERMSLTSSVRGFGGRGGAGIPKFKSLPPLPISPVPTSFSSYFSIPAGLSPAELLDSPVFASSNNQILPSPTTGNFPSKAWREMNYGSNQIEGRKDENRAYSDFSFQTQSQIELSNFQQRPWSYQVEPSIRTEPSVPNSSDRQALQPRERKKSEDGFNWRKYGQKQVRGSENPRSYYKCTFPNCPTKKKVETNFEGEITEIVYKGKHSHPKPQSSRKNSSLSSQQPPLQPAAAASEASDHSNGGRSAATPENSSASFGDDDVDMSSIRSNLCGDEFDEEEPEAKRRRVDGEHEGAAAGDCGSRTVKEPRVVVQTTSDIDILDDGYRWRKYGQKVVKGNPNPRSYYKCTTMGCPVRKHVERAAHDMRSVITTYDGKHNHDIPAPRGSGGHTTIPLTTENYSHPAAPEVRLPALAAAENSFFVRRMDANPQASNGPFTIDILSNQLGNGGFASYMDGQQQLPPPRKEEKREDKFFASLRC</sequence>
<protein>
    <submittedName>
        <fullName evidence="9">WRKY transcription factor 33</fullName>
    </submittedName>
</protein>
<keyword evidence="10" id="KW-1185">Reference proteome</keyword>
<evidence type="ECO:0000256" key="7">
    <source>
        <dbReference type="SAM" id="MobiDB-lite"/>
    </source>
</evidence>
<evidence type="ECO:0000259" key="8">
    <source>
        <dbReference type="PROSITE" id="PS50811"/>
    </source>
</evidence>
<keyword evidence="6" id="KW-0539">Nucleus</keyword>
<dbReference type="PANTHER" id="PTHR31221:SF1">
    <property type="entry name" value="WRKY TRANSCRIPTION FACTOR 33-RELATED"/>
    <property type="match status" value="1"/>
</dbReference>
<feature type="domain" description="WRKY" evidence="8">
    <location>
        <begin position="344"/>
        <end position="409"/>
    </location>
</feature>
<evidence type="ECO:0000313" key="10">
    <source>
        <dbReference type="Proteomes" id="UP001418222"/>
    </source>
</evidence>
<accession>A0AAP0FXN5</accession>
<dbReference type="Proteomes" id="UP001418222">
    <property type="component" value="Unassembled WGS sequence"/>
</dbReference>
<keyword evidence="3" id="KW-0805">Transcription regulation</keyword>
<dbReference type="AlphaFoldDB" id="A0AAP0FXN5"/>
<dbReference type="GO" id="GO:0043565">
    <property type="term" value="F:sequence-specific DNA binding"/>
    <property type="evidence" value="ECO:0007669"/>
    <property type="project" value="InterPro"/>
</dbReference>
<feature type="compositionally biased region" description="Basic and acidic residues" evidence="7">
    <location>
        <begin position="175"/>
        <end position="186"/>
    </location>
</feature>